<proteinExistence type="predicted"/>
<dbReference type="EMBL" id="GL883079">
    <property type="protein sequence ID" value="EGF90500.1"/>
    <property type="molecule type" value="Genomic_DNA"/>
</dbReference>
<dbReference type="RefSeq" id="WP_006274304.1">
    <property type="nucleotide sequence ID" value="NZ_GL883079.1"/>
</dbReference>
<dbReference type="eggNOG" id="COG4691">
    <property type="taxonomic scope" value="Bacteria"/>
</dbReference>
<dbReference type="Gene3D" id="1.10.1220.10">
    <property type="entry name" value="Met repressor-like"/>
    <property type="match status" value="1"/>
</dbReference>
<evidence type="ECO:0000259" key="1">
    <source>
        <dbReference type="Pfam" id="PF22513"/>
    </source>
</evidence>
<dbReference type="SUPFAM" id="SSF47598">
    <property type="entry name" value="Ribbon-helix-helix"/>
    <property type="match status" value="1"/>
</dbReference>
<dbReference type="Pfam" id="PF22513">
    <property type="entry name" value="FitA-like_RHH"/>
    <property type="match status" value="1"/>
</dbReference>
<keyword evidence="3" id="KW-1185">Reference proteome</keyword>
<dbReference type="HOGENOM" id="CLU_168829_4_0_5"/>
<dbReference type="Proteomes" id="UP000006512">
    <property type="component" value="Unassembled WGS sequence"/>
</dbReference>
<organism evidence="2 3">
    <name type="scientific">Asticcacaulis biprosthecium C19</name>
    <dbReference type="NCBI Taxonomy" id="715226"/>
    <lineage>
        <taxon>Bacteria</taxon>
        <taxon>Pseudomonadati</taxon>
        <taxon>Pseudomonadota</taxon>
        <taxon>Alphaproteobacteria</taxon>
        <taxon>Caulobacterales</taxon>
        <taxon>Caulobacteraceae</taxon>
        <taxon>Asticcacaulis</taxon>
    </lineage>
</organism>
<dbReference type="InterPro" id="IPR013321">
    <property type="entry name" value="Arc_rbn_hlx_hlx"/>
</dbReference>
<evidence type="ECO:0000313" key="2">
    <source>
        <dbReference type="EMBL" id="EGF90500.1"/>
    </source>
</evidence>
<feature type="domain" description="Antitoxin FitA-like ribbon-helix-helix" evidence="1">
    <location>
        <begin position="2"/>
        <end position="40"/>
    </location>
</feature>
<evidence type="ECO:0000313" key="3">
    <source>
        <dbReference type="Proteomes" id="UP000006512"/>
    </source>
</evidence>
<dbReference type="STRING" id="715226.ABI_35230"/>
<dbReference type="AlphaFoldDB" id="F4QQL3"/>
<dbReference type="OrthoDB" id="2389872at2"/>
<accession>F4QQL3</accession>
<reference evidence="3" key="1">
    <citation type="submission" date="2011-03" db="EMBL/GenBank/DDBJ databases">
        <title>Draft genome sequence of Brevundimonas diminuta.</title>
        <authorList>
            <person name="Brown P.J.B."/>
            <person name="Buechlein A."/>
            <person name="Hemmerich C."/>
            <person name="Brun Y.V."/>
        </authorList>
    </citation>
    <scope>NUCLEOTIDE SEQUENCE [LARGE SCALE GENOMIC DNA]</scope>
    <source>
        <strain evidence="3">C19</strain>
    </source>
</reference>
<dbReference type="GO" id="GO:0006355">
    <property type="term" value="P:regulation of DNA-templated transcription"/>
    <property type="evidence" value="ECO:0007669"/>
    <property type="project" value="InterPro"/>
</dbReference>
<dbReference type="InterPro" id="IPR010985">
    <property type="entry name" value="Ribbon_hlx_hlx"/>
</dbReference>
<gene>
    <name evidence="2" type="ORF">ABI_35230</name>
</gene>
<dbReference type="InterPro" id="IPR053853">
    <property type="entry name" value="FitA-like_RHH"/>
</dbReference>
<name>F4QQL3_9CAUL</name>
<sequence length="84" mass="9305">MAAVTIRNLPDETHRALKIRAATNGRSTEAEIRAILEAAAHPQERLRLGTALHDLTRRIGLTDDEVATIAQRRDGNPAEPMRLE</sequence>
<protein>
    <submittedName>
        <fullName evidence="2">Putative plasmid stability protein y4jJ</fullName>
    </submittedName>
</protein>